<evidence type="ECO:0000256" key="11">
    <source>
        <dbReference type="PROSITE-ProRule" id="PRU00042"/>
    </source>
</evidence>
<dbReference type="GO" id="GO:0031981">
    <property type="term" value="C:nuclear lumen"/>
    <property type="evidence" value="ECO:0007669"/>
    <property type="project" value="UniProtKB-ARBA"/>
</dbReference>
<feature type="domain" description="C2H2-type" evidence="12">
    <location>
        <begin position="310"/>
        <end position="337"/>
    </location>
</feature>
<feature type="domain" description="C2H2-type" evidence="12">
    <location>
        <begin position="282"/>
        <end position="309"/>
    </location>
</feature>
<evidence type="ECO:0000313" key="14">
    <source>
        <dbReference type="EMBL" id="CAI5768629.1"/>
    </source>
</evidence>
<dbReference type="Proteomes" id="UP001178461">
    <property type="component" value="Chromosome 2"/>
</dbReference>
<feature type="domain" description="C2H2-type" evidence="12">
    <location>
        <begin position="450"/>
        <end position="476"/>
    </location>
</feature>
<dbReference type="FunFam" id="3.30.160.60:FF:002343">
    <property type="entry name" value="Zinc finger protein 33A"/>
    <property type="match status" value="4"/>
</dbReference>
<keyword evidence="15" id="KW-1185">Reference proteome</keyword>
<evidence type="ECO:0000256" key="9">
    <source>
        <dbReference type="ARBA" id="ARBA00023163"/>
    </source>
</evidence>
<evidence type="ECO:0000259" key="13">
    <source>
        <dbReference type="PROSITE" id="PS50804"/>
    </source>
</evidence>
<dbReference type="Gene3D" id="3.30.160.60">
    <property type="entry name" value="Classic Zinc Finger"/>
    <property type="match status" value="8"/>
</dbReference>
<evidence type="ECO:0000256" key="1">
    <source>
        <dbReference type="ARBA" id="ARBA00004123"/>
    </source>
</evidence>
<keyword evidence="6" id="KW-0862">Zinc</keyword>
<evidence type="ECO:0000256" key="5">
    <source>
        <dbReference type="ARBA" id="ARBA00022771"/>
    </source>
</evidence>
<evidence type="ECO:0000256" key="8">
    <source>
        <dbReference type="ARBA" id="ARBA00023125"/>
    </source>
</evidence>
<proteinExistence type="inferred from homology"/>
<evidence type="ECO:0000256" key="2">
    <source>
        <dbReference type="ARBA" id="ARBA00006991"/>
    </source>
</evidence>
<dbReference type="FunFam" id="3.30.160.60:FF:002090">
    <property type="entry name" value="Zinc finger protein 473"/>
    <property type="match status" value="1"/>
</dbReference>
<dbReference type="GO" id="GO:0008270">
    <property type="term" value="F:zinc ion binding"/>
    <property type="evidence" value="ECO:0007669"/>
    <property type="project" value="UniProtKB-KW"/>
</dbReference>
<dbReference type="SUPFAM" id="SSF47353">
    <property type="entry name" value="Retrovirus capsid dimerization domain-like"/>
    <property type="match status" value="1"/>
</dbReference>
<dbReference type="SUPFAM" id="SSF57667">
    <property type="entry name" value="beta-beta-alpha zinc fingers"/>
    <property type="match status" value="4"/>
</dbReference>
<comment type="similarity">
    <text evidence="2">Belongs to the krueppel C2H2-type zinc-finger protein family.</text>
</comment>
<dbReference type="GO" id="GO:0000978">
    <property type="term" value="F:RNA polymerase II cis-regulatory region sequence-specific DNA binding"/>
    <property type="evidence" value="ECO:0007669"/>
    <property type="project" value="TreeGrafter"/>
</dbReference>
<keyword evidence="8" id="KW-0238">DNA-binding</keyword>
<dbReference type="InterPro" id="IPR013087">
    <property type="entry name" value="Znf_C2H2_type"/>
</dbReference>
<name>A0AA35K0R0_9SAUR</name>
<feature type="domain" description="C2H2-type" evidence="12">
    <location>
        <begin position="366"/>
        <end position="393"/>
    </location>
</feature>
<keyword evidence="4" id="KW-0677">Repeat</keyword>
<dbReference type="PROSITE" id="PS50157">
    <property type="entry name" value="ZINC_FINGER_C2H2_2"/>
    <property type="match status" value="8"/>
</dbReference>
<dbReference type="PROSITE" id="PS50804">
    <property type="entry name" value="SCAN_BOX"/>
    <property type="match status" value="1"/>
</dbReference>
<dbReference type="FunFam" id="1.10.4020.10:FF:000005">
    <property type="entry name" value="Uncharacterized protein"/>
    <property type="match status" value="1"/>
</dbReference>
<dbReference type="Pfam" id="PF02023">
    <property type="entry name" value="SCAN"/>
    <property type="match status" value="1"/>
</dbReference>
<feature type="domain" description="SCAN box" evidence="13">
    <location>
        <begin position="99"/>
        <end position="177"/>
    </location>
</feature>
<dbReference type="Pfam" id="PF00096">
    <property type="entry name" value="zf-C2H2"/>
    <property type="match status" value="6"/>
</dbReference>
<reference evidence="14" key="1">
    <citation type="submission" date="2022-12" db="EMBL/GenBank/DDBJ databases">
        <authorList>
            <person name="Alioto T."/>
            <person name="Alioto T."/>
            <person name="Gomez Garrido J."/>
        </authorList>
    </citation>
    <scope>NUCLEOTIDE SEQUENCE</scope>
</reference>
<dbReference type="FunFam" id="3.30.160.60:FF:001808">
    <property type="entry name" value="Uncharacterized protein"/>
    <property type="match status" value="1"/>
</dbReference>
<dbReference type="InterPro" id="IPR036236">
    <property type="entry name" value="Znf_C2H2_sf"/>
</dbReference>
<evidence type="ECO:0000313" key="15">
    <source>
        <dbReference type="Proteomes" id="UP001178461"/>
    </source>
</evidence>
<dbReference type="GO" id="GO:0000981">
    <property type="term" value="F:DNA-binding transcription factor activity, RNA polymerase II-specific"/>
    <property type="evidence" value="ECO:0007669"/>
    <property type="project" value="TreeGrafter"/>
</dbReference>
<evidence type="ECO:0000256" key="3">
    <source>
        <dbReference type="ARBA" id="ARBA00022723"/>
    </source>
</evidence>
<dbReference type="FunFam" id="3.30.160.60:FF:002063">
    <property type="entry name" value="RB associated KRAB zinc finger"/>
    <property type="match status" value="1"/>
</dbReference>
<evidence type="ECO:0000256" key="7">
    <source>
        <dbReference type="ARBA" id="ARBA00023015"/>
    </source>
</evidence>
<keyword evidence="9" id="KW-0804">Transcription</keyword>
<feature type="domain" description="C2H2-type" evidence="12">
    <location>
        <begin position="338"/>
        <end position="365"/>
    </location>
</feature>
<sequence length="497" mass="56879">MAFVFPEGCLGASLPGLALDVVEPPILSVFAWRQALAEEGRFHHSAFVEASLEHRSTMGEEDSAARRAGKGPLISGEFWERTLPKNMDEEETLSSDVQRRRFRQFRYQEAEGPRAVCSRLHDFCCRWLKPGQYTKTQILDLVILEQFLAVLPPEMENWVRECGVETSSQAVALAEGFLLSQAEEKKQLEQQVKVLLGQAVPDFFEAERILLGTGQRSLAGGEWEMRNNRDRLPKVSSERDRCKKSKTHTGQLPYKCLECGKSFRLSASLTNHQRSHNGEKPYKCLECGKSFSLNRDLAYHQIIHTGEKPFQCTECGKTFTRSTNLRGHQRIHTGEKPYQCLVCGKSFSQKKYLTSHHRIHTGEKPYKCLDCGKCFILNKDLTCHQRIHTGEKPYQCLECGKNFRLNKDLACHQRIHTGEKPYQCLECGKSFNRSTNFRCHQRIHTGEKPYQCLECGKSFTRKVHLTCHTQKSHSGEIVQEIGDELFQDSFEILTVDI</sequence>
<dbReference type="InterPro" id="IPR003309">
    <property type="entry name" value="SCAN_dom"/>
</dbReference>
<dbReference type="SMART" id="SM00431">
    <property type="entry name" value="SCAN"/>
    <property type="match status" value="1"/>
</dbReference>
<keyword evidence="7" id="KW-0805">Transcription regulation</keyword>
<dbReference type="AlphaFoldDB" id="A0AA35K0R0"/>
<evidence type="ECO:0000256" key="6">
    <source>
        <dbReference type="ARBA" id="ARBA00022833"/>
    </source>
</evidence>
<organism evidence="14 15">
    <name type="scientific">Podarcis lilfordi</name>
    <name type="common">Lilford's wall lizard</name>
    <dbReference type="NCBI Taxonomy" id="74358"/>
    <lineage>
        <taxon>Eukaryota</taxon>
        <taxon>Metazoa</taxon>
        <taxon>Chordata</taxon>
        <taxon>Craniata</taxon>
        <taxon>Vertebrata</taxon>
        <taxon>Euteleostomi</taxon>
        <taxon>Lepidosauria</taxon>
        <taxon>Squamata</taxon>
        <taxon>Bifurcata</taxon>
        <taxon>Unidentata</taxon>
        <taxon>Episquamata</taxon>
        <taxon>Laterata</taxon>
        <taxon>Lacertibaenia</taxon>
        <taxon>Lacertidae</taxon>
        <taxon>Podarcis</taxon>
    </lineage>
</organism>
<keyword evidence="5 11" id="KW-0863">Zinc-finger</keyword>
<feature type="domain" description="C2H2-type" evidence="12">
    <location>
        <begin position="394"/>
        <end position="421"/>
    </location>
</feature>
<dbReference type="PANTHER" id="PTHR23226">
    <property type="entry name" value="ZINC FINGER AND SCAN DOMAIN-CONTAINING"/>
    <property type="match status" value="1"/>
</dbReference>
<feature type="domain" description="C2H2-type" evidence="12">
    <location>
        <begin position="254"/>
        <end position="281"/>
    </location>
</feature>
<dbReference type="SMART" id="SM00355">
    <property type="entry name" value="ZnF_C2H2"/>
    <property type="match status" value="8"/>
</dbReference>
<dbReference type="Gene3D" id="1.10.4020.10">
    <property type="entry name" value="DNA breaking-rejoining enzymes"/>
    <property type="match status" value="1"/>
</dbReference>
<evidence type="ECO:0000256" key="4">
    <source>
        <dbReference type="ARBA" id="ARBA00022737"/>
    </source>
</evidence>
<accession>A0AA35K0R0</accession>
<dbReference type="EMBL" id="OX395127">
    <property type="protein sequence ID" value="CAI5768629.1"/>
    <property type="molecule type" value="Genomic_DNA"/>
</dbReference>
<dbReference type="PROSITE" id="PS00028">
    <property type="entry name" value="ZINC_FINGER_C2H2_1"/>
    <property type="match status" value="8"/>
</dbReference>
<keyword evidence="10" id="KW-0539">Nucleus</keyword>
<evidence type="ECO:0000259" key="12">
    <source>
        <dbReference type="PROSITE" id="PS50157"/>
    </source>
</evidence>
<dbReference type="FunFam" id="3.30.160.60:FF:000176">
    <property type="entry name" value="zinc finger protein 70"/>
    <property type="match status" value="1"/>
</dbReference>
<dbReference type="PANTHER" id="PTHR23226:SF377">
    <property type="entry name" value="ZINC FINGER AND SCAN DOMAIN-CONTAINING PROTEIN 20"/>
    <property type="match status" value="1"/>
</dbReference>
<dbReference type="InterPro" id="IPR038269">
    <property type="entry name" value="SCAN_sf"/>
</dbReference>
<evidence type="ECO:0000256" key="10">
    <source>
        <dbReference type="ARBA" id="ARBA00023242"/>
    </source>
</evidence>
<protein>
    <submittedName>
        <fullName evidence="14">Finger and SCAN domain-containing 31-like</fullName>
    </submittedName>
</protein>
<comment type="subcellular location">
    <subcellularLocation>
        <location evidence="1">Nucleus</location>
    </subcellularLocation>
</comment>
<feature type="domain" description="C2H2-type" evidence="12">
    <location>
        <begin position="422"/>
        <end position="449"/>
    </location>
</feature>
<keyword evidence="3" id="KW-0479">Metal-binding</keyword>
<gene>
    <name evidence="14" type="ORF">PODLI_1B011282</name>
</gene>